<dbReference type="EMBL" id="CAFBQI010000091">
    <property type="protein sequence ID" value="CAB5051706.1"/>
    <property type="molecule type" value="Genomic_DNA"/>
</dbReference>
<gene>
    <name evidence="1" type="ORF">UFOPK4303_01012</name>
</gene>
<organism evidence="1">
    <name type="scientific">freshwater metagenome</name>
    <dbReference type="NCBI Taxonomy" id="449393"/>
    <lineage>
        <taxon>unclassified sequences</taxon>
        <taxon>metagenomes</taxon>
        <taxon>ecological metagenomes</taxon>
    </lineage>
</organism>
<accession>A0A6J7TFS0</accession>
<name>A0A6J7TFS0_9ZZZZ</name>
<proteinExistence type="predicted"/>
<evidence type="ECO:0000313" key="1">
    <source>
        <dbReference type="EMBL" id="CAB5051706.1"/>
    </source>
</evidence>
<sequence length="49" mass="5413">MRASRTNSKAAERGGTYSLTPLGACILALAIKSDPSKLSDMDYFSFRWQ</sequence>
<protein>
    <submittedName>
        <fullName evidence="1">Unannotated protein</fullName>
    </submittedName>
</protein>
<reference evidence="1" key="1">
    <citation type="submission" date="2020-05" db="EMBL/GenBank/DDBJ databases">
        <authorList>
            <person name="Chiriac C."/>
            <person name="Salcher M."/>
            <person name="Ghai R."/>
            <person name="Kavagutti S V."/>
        </authorList>
    </citation>
    <scope>NUCLEOTIDE SEQUENCE</scope>
</reference>
<dbReference type="AlphaFoldDB" id="A0A6J7TFS0"/>